<comment type="caution">
    <text evidence="2">The sequence shown here is derived from an EMBL/GenBank/DDBJ whole genome shotgun (WGS) entry which is preliminary data.</text>
</comment>
<keyword evidence="3" id="KW-1185">Reference proteome</keyword>
<evidence type="ECO:0000313" key="3">
    <source>
        <dbReference type="Proteomes" id="UP000323994"/>
    </source>
</evidence>
<proteinExistence type="predicted"/>
<organism evidence="2 3">
    <name type="scientific">Dyadobacter flavalbus</name>
    <dbReference type="NCBI Taxonomy" id="2579942"/>
    <lineage>
        <taxon>Bacteria</taxon>
        <taxon>Pseudomonadati</taxon>
        <taxon>Bacteroidota</taxon>
        <taxon>Cytophagia</taxon>
        <taxon>Cytophagales</taxon>
        <taxon>Spirosomataceae</taxon>
        <taxon>Dyadobacter</taxon>
    </lineage>
</organism>
<sequence>MSTSFAFAGHIEEKSKYAGKNLLPSAGPALETPAPQRTKTSIDYGKYTPTQKASIVALKVAK</sequence>
<reference evidence="2 3" key="1">
    <citation type="submission" date="2019-05" db="EMBL/GenBank/DDBJ databases">
        <authorList>
            <person name="Qu J.-H."/>
        </authorList>
    </citation>
    <scope>NUCLEOTIDE SEQUENCE [LARGE SCALE GENOMIC DNA]</scope>
    <source>
        <strain evidence="2 3">NS28</strain>
    </source>
</reference>
<evidence type="ECO:0000256" key="1">
    <source>
        <dbReference type="SAM" id="MobiDB-lite"/>
    </source>
</evidence>
<evidence type="ECO:0000313" key="2">
    <source>
        <dbReference type="EMBL" id="KAA6436788.1"/>
    </source>
</evidence>
<name>A0A5M8QNE7_9BACT</name>
<dbReference type="AlphaFoldDB" id="A0A5M8QNE7"/>
<dbReference type="Proteomes" id="UP000323994">
    <property type="component" value="Unassembled WGS sequence"/>
</dbReference>
<accession>A0A5M8QNE7</accession>
<feature type="region of interest" description="Disordered" evidence="1">
    <location>
        <begin position="22"/>
        <end position="44"/>
    </location>
</feature>
<protein>
    <submittedName>
        <fullName evidence="2">Uncharacterized protein</fullName>
    </submittedName>
</protein>
<gene>
    <name evidence="2" type="ORF">FEM33_21375</name>
</gene>
<dbReference type="OrthoDB" id="965426at2"/>
<dbReference type="EMBL" id="VBSN01000066">
    <property type="protein sequence ID" value="KAA6436788.1"/>
    <property type="molecule type" value="Genomic_DNA"/>
</dbReference>